<dbReference type="Pfam" id="PF00887">
    <property type="entry name" value="ACBP"/>
    <property type="match status" value="1"/>
</dbReference>
<feature type="compositionally biased region" description="Low complexity" evidence="1">
    <location>
        <begin position="30"/>
        <end position="39"/>
    </location>
</feature>
<accession>A0A642UGI1</accession>
<dbReference type="AlphaFoldDB" id="A0A642UGI1"/>
<evidence type="ECO:0000256" key="1">
    <source>
        <dbReference type="SAM" id="MobiDB-lite"/>
    </source>
</evidence>
<dbReference type="SUPFAM" id="SSF47027">
    <property type="entry name" value="Acyl-CoA binding protein"/>
    <property type="match status" value="1"/>
</dbReference>
<sequence>MPKKRTTSSISSNSDSDSDSGPEVVKFDDPSTTSTTHTPTSKRERKLFMGAQDDKESLEKDIALQRLISESHILAEGRDQFSGADISTDFDPIGKTRHKTLSSRLESLGGISDKNAKQRAPMNIQQGINAKRQERKEKHEKYAKEAGIVLARPTSSVKKAPIKRDKGLKIASVGKNTRHGLKISEKDIQKVSGKSKSFKKGKRKPPGLASLEAMGSVQFLLFVEASQSHGGAGGWPPAKPNPRIATVRTLSAAGGGLSRPPAETRAELYGLYKQATEGDVDGLMERPAGDELSERKWDAWKSFEGLKPTEAKKRYITLLIETMRSYAGGTPQARELLNELETMWDQVRDLSSSSSSHDSPLFGSLGLGADPHRDAERRGADIAIARERAVGPTPCAVPELSGAGGAEAVGGGVAAGAARGDRRVGGAAAVVCGAMAAKQPRQSASRTPGQGPVVHFCITLLRVHKNTVIYLYPPTRPYAFV</sequence>
<dbReference type="PROSITE" id="PS51228">
    <property type="entry name" value="ACB_2"/>
    <property type="match status" value="1"/>
</dbReference>
<feature type="domain" description="ACB" evidence="2">
    <location>
        <begin position="236"/>
        <end position="328"/>
    </location>
</feature>
<protein>
    <recommendedName>
        <fullName evidence="2">ACB domain-containing protein</fullName>
    </recommendedName>
</protein>
<proteinExistence type="predicted"/>
<dbReference type="Gene3D" id="1.20.80.10">
    <property type="match status" value="1"/>
</dbReference>
<organism evidence="3 4">
    <name type="scientific">Trichomonascus ciferrii</name>
    <dbReference type="NCBI Taxonomy" id="44093"/>
    <lineage>
        <taxon>Eukaryota</taxon>
        <taxon>Fungi</taxon>
        <taxon>Dikarya</taxon>
        <taxon>Ascomycota</taxon>
        <taxon>Saccharomycotina</taxon>
        <taxon>Dipodascomycetes</taxon>
        <taxon>Dipodascales</taxon>
        <taxon>Trichomonascaceae</taxon>
        <taxon>Trichomonascus</taxon>
        <taxon>Trichomonascus ciferrii complex</taxon>
    </lineage>
</organism>
<comment type="caution">
    <text evidence="3">The sequence shown here is derived from an EMBL/GenBank/DDBJ whole genome shotgun (WGS) entry which is preliminary data.</text>
</comment>
<dbReference type="InterPro" id="IPR035984">
    <property type="entry name" value="Acyl-CoA-binding_sf"/>
</dbReference>
<gene>
    <name evidence="3" type="ORF">TRICI_006550</name>
</gene>
<dbReference type="GO" id="GO:0005730">
    <property type="term" value="C:nucleolus"/>
    <property type="evidence" value="ECO:0007669"/>
    <property type="project" value="TreeGrafter"/>
</dbReference>
<keyword evidence="4" id="KW-1185">Reference proteome</keyword>
<dbReference type="GO" id="GO:0000462">
    <property type="term" value="P:maturation of SSU-rRNA from tricistronic rRNA transcript (SSU-rRNA, 5.8S rRNA, LSU-rRNA)"/>
    <property type="evidence" value="ECO:0007669"/>
    <property type="project" value="TreeGrafter"/>
</dbReference>
<name>A0A642UGI1_9ASCO</name>
<dbReference type="InterPro" id="IPR000582">
    <property type="entry name" value="Acyl-CoA-binding_protein"/>
</dbReference>
<dbReference type="Proteomes" id="UP000761534">
    <property type="component" value="Unassembled WGS sequence"/>
</dbReference>
<dbReference type="InterPro" id="IPR014352">
    <property type="entry name" value="FERM/acyl-CoA-bd_prot_sf"/>
</dbReference>
<feature type="region of interest" description="Disordered" evidence="1">
    <location>
        <begin position="1"/>
        <end position="55"/>
    </location>
</feature>
<evidence type="ECO:0000313" key="3">
    <source>
        <dbReference type="EMBL" id="KAA8898488.1"/>
    </source>
</evidence>
<dbReference type="GO" id="GO:0000062">
    <property type="term" value="F:fatty-acyl-CoA binding"/>
    <property type="evidence" value="ECO:0007669"/>
    <property type="project" value="InterPro"/>
</dbReference>
<dbReference type="OrthoDB" id="346910at2759"/>
<evidence type="ECO:0000259" key="2">
    <source>
        <dbReference type="PROSITE" id="PS51228"/>
    </source>
</evidence>
<dbReference type="PANTHER" id="PTHR28096:SF1">
    <property type="entry name" value="PROTEIN FAF1"/>
    <property type="match status" value="1"/>
</dbReference>
<dbReference type="PANTHER" id="PTHR28096">
    <property type="entry name" value="PROTEIN FAF1"/>
    <property type="match status" value="1"/>
</dbReference>
<dbReference type="EMBL" id="SWFS01000543">
    <property type="protein sequence ID" value="KAA8898488.1"/>
    <property type="molecule type" value="Genomic_DNA"/>
</dbReference>
<evidence type="ECO:0000313" key="4">
    <source>
        <dbReference type="Proteomes" id="UP000761534"/>
    </source>
</evidence>
<dbReference type="InterPro" id="IPR053030">
    <property type="entry name" value="Ribosomal_biogenesis_FAF1-like"/>
</dbReference>
<dbReference type="VEuPathDB" id="FungiDB:TRICI_006550"/>
<reference evidence="3" key="1">
    <citation type="journal article" date="2019" name="G3 (Bethesda)">
        <title>Genome Assemblies of Two Rare Opportunistic Yeast Pathogens: Diutina rugosa (syn. Candida rugosa) and Trichomonascus ciferrii (syn. Candida ciferrii).</title>
        <authorList>
            <person name="Mixao V."/>
            <person name="Saus E."/>
            <person name="Hansen A.P."/>
            <person name="Lass-Florl C."/>
            <person name="Gabaldon T."/>
        </authorList>
    </citation>
    <scope>NUCLEOTIDE SEQUENCE</scope>
    <source>
        <strain evidence="3">CBS 4856</strain>
    </source>
</reference>